<feature type="transmembrane region" description="Helical" evidence="1">
    <location>
        <begin position="227"/>
        <end position="244"/>
    </location>
</feature>
<dbReference type="NCBIfam" id="TIGR03782">
    <property type="entry name" value="Bac_Flav_CT_J"/>
    <property type="match status" value="1"/>
</dbReference>
<accession>A0AB33JJZ9</accession>
<keyword evidence="1" id="KW-0472">Membrane</keyword>
<dbReference type="Pfam" id="PF07863">
    <property type="entry name" value="CtnDOT_TraJ"/>
    <property type="match status" value="1"/>
</dbReference>
<evidence type="ECO:0000313" key="3">
    <source>
        <dbReference type="EMBL" id="BFO80663.1"/>
    </source>
</evidence>
<protein>
    <submittedName>
        <fullName evidence="3">Conjugative transposon protein TraJ</fullName>
    </submittedName>
</protein>
<feature type="transmembrane region" description="Helical" evidence="1">
    <location>
        <begin position="194"/>
        <end position="215"/>
    </location>
</feature>
<feature type="transmembrane region" description="Helical" evidence="1">
    <location>
        <begin position="272"/>
        <end position="295"/>
    </location>
</feature>
<feature type="domain" description="Conjugative transposon TraJ C-terminal" evidence="2">
    <location>
        <begin position="7"/>
        <end position="341"/>
    </location>
</feature>
<reference evidence="3" key="1">
    <citation type="submission" date="2024-07" db="EMBL/GenBank/DDBJ databases">
        <title>Complete genome sequence of Prevotella sp. YM-2024 GTC17262.</title>
        <authorList>
            <person name="Hayashi M."/>
            <person name="Muto Y."/>
            <person name="Tanaka K."/>
            <person name="Niwa H."/>
        </authorList>
    </citation>
    <scope>NUCLEOTIDE SEQUENCE</scope>
    <source>
        <strain evidence="3">GTC17262</strain>
    </source>
</reference>
<gene>
    <name evidence="3" type="primary">traJ_2</name>
    <name evidence="3" type="ORF">GTC17262_08540</name>
</gene>
<keyword evidence="1" id="KW-0812">Transmembrane</keyword>
<feature type="transmembrane region" description="Helical" evidence="1">
    <location>
        <begin position="26"/>
        <end position="47"/>
    </location>
</feature>
<organism evidence="3">
    <name type="scientific">Prevotella sp. GTC17262</name>
    <dbReference type="NCBI Taxonomy" id="3236797"/>
    <lineage>
        <taxon>Bacteria</taxon>
        <taxon>Pseudomonadati</taxon>
        <taxon>Bacteroidota</taxon>
        <taxon>Bacteroidia</taxon>
        <taxon>Bacteroidales</taxon>
        <taxon>Prevotellaceae</taxon>
        <taxon>Prevotella</taxon>
    </lineage>
</organism>
<dbReference type="AlphaFoldDB" id="A0AB33JJZ9"/>
<feature type="transmembrane region" description="Helical" evidence="1">
    <location>
        <begin position="67"/>
        <end position="88"/>
    </location>
</feature>
<dbReference type="InterPro" id="IPR022393">
    <property type="entry name" value="Conjugative_transposon_TraJ"/>
</dbReference>
<evidence type="ECO:0000259" key="2">
    <source>
        <dbReference type="Pfam" id="PF07863"/>
    </source>
</evidence>
<name>A0AB33JJZ9_9BACT</name>
<evidence type="ECO:0000256" key="1">
    <source>
        <dbReference type="SAM" id="Phobius"/>
    </source>
</evidence>
<sequence length="366" mass="40346">MVGMGAEFDNLHQVLRTLYTEMMPMCGDMIGVAKGIAGLGALFYVALRVWQTLARAEPIDVYPLLRPFALGLCILFFPMVLDTINGVLSPVVQGTHKMLEKQTFSMDEYRKLRDKLEYEAMVKNPETAYLVSNEEFDKKLDELGIAPSDMATMAGMYVERSMYNFKKWFRNMVREFLELLFAAAALLIDTLRTFFLIVLSILGPIAFAISVWDGFQSTLTQWFTRYISIYLWLPVADLFSSMLAKIHELMLKHDITQLQNDPTYTIDASNGVYLVFMMIGIIGYFTIPTVAGWVIQAGGAGNYGKNVGLAAAKGAGIAGAVGGAVGGFAGGHARNAMNYAGSKGREIAGKLFHRGGNQSSEPSEQN</sequence>
<keyword evidence="1" id="KW-1133">Transmembrane helix</keyword>
<proteinExistence type="predicted"/>
<dbReference type="EMBL" id="AP035789">
    <property type="protein sequence ID" value="BFO80663.1"/>
    <property type="molecule type" value="Genomic_DNA"/>
</dbReference>
<dbReference type="InterPro" id="IPR012424">
    <property type="entry name" value="Conjugative_transposon_TraJ_C"/>
</dbReference>